<dbReference type="Proteomes" id="UP000602532">
    <property type="component" value="Unassembled WGS sequence"/>
</dbReference>
<dbReference type="EMBL" id="JACSPM010000004">
    <property type="protein sequence ID" value="MBD8024353.1"/>
    <property type="molecule type" value="Genomic_DNA"/>
</dbReference>
<protein>
    <submittedName>
        <fullName evidence="2">Uncharacterized protein</fullName>
    </submittedName>
</protein>
<proteinExistence type="predicted"/>
<comment type="caution">
    <text evidence="2">The sequence shown here is derived from an EMBL/GenBank/DDBJ whole genome shotgun (WGS) entry which is preliminary data.</text>
</comment>
<reference evidence="2 3" key="1">
    <citation type="submission" date="2020-08" db="EMBL/GenBank/DDBJ databases">
        <title>A Genomic Blueprint of the Chicken Gut Microbiome.</title>
        <authorList>
            <person name="Gilroy R."/>
            <person name="Ravi A."/>
            <person name="Getino M."/>
            <person name="Pursley I."/>
            <person name="Horton D.L."/>
            <person name="Alikhan N.-F."/>
            <person name="Baker D."/>
            <person name="Gharbi K."/>
            <person name="Hall N."/>
            <person name="Watson M."/>
            <person name="Adriaenssens E.M."/>
            <person name="Foster-Nyarko E."/>
            <person name="Jarju S."/>
            <person name="Secka A."/>
            <person name="Antonio M."/>
            <person name="Oren A."/>
            <person name="Chaudhuri R."/>
            <person name="La Ragione R.M."/>
            <person name="Hildebrand F."/>
            <person name="Pallen M.J."/>
        </authorList>
    </citation>
    <scope>NUCLEOTIDE SEQUENCE [LARGE SCALE GENOMIC DNA]</scope>
    <source>
        <strain evidence="2 3">Sa1CUA4</strain>
    </source>
</reference>
<accession>A0ABR8X4W2</accession>
<gene>
    <name evidence="2" type="ORF">H9622_12225</name>
</gene>
<evidence type="ECO:0000313" key="3">
    <source>
        <dbReference type="Proteomes" id="UP000602532"/>
    </source>
</evidence>
<keyword evidence="3" id="KW-1185">Reference proteome</keyword>
<evidence type="ECO:0000256" key="1">
    <source>
        <dbReference type="SAM" id="MobiDB-lite"/>
    </source>
</evidence>
<feature type="region of interest" description="Disordered" evidence="1">
    <location>
        <begin position="80"/>
        <end position="108"/>
    </location>
</feature>
<sequence>MTVRFCTSRNQGRRCTRHLDHPGLHRHRTIMWADAAADPPRCSGSGAPGVPAATLPDGFPDGRALCPTCLRFVPLDEDGRLVEHDTSDPAESDSEAAQRRTWFNTHAD</sequence>
<evidence type="ECO:0000313" key="2">
    <source>
        <dbReference type="EMBL" id="MBD8024353.1"/>
    </source>
</evidence>
<dbReference type="RefSeq" id="WP_191766697.1">
    <property type="nucleotide sequence ID" value="NZ_JACSPM010000004.1"/>
</dbReference>
<organism evidence="2 3">
    <name type="scientific">Microbacterium gallinarum</name>
    <dbReference type="NCBI Taxonomy" id="2762209"/>
    <lineage>
        <taxon>Bacteria</taxon>
        <taxon>Bacillati</taxon>
        <taxon>Actinomycetota</taxon>
        <taxon>Actinomycetes</taxon>
        <taxon>Micrococcales</taxon>
        <taxon>Microbacteriaceae</taxon>
        <taxon>Microbacterium</taxon>
    </lineage>
</organism>
<name>A0ABR8X4W2_9MICO</name>